<dbReference type="GO" id="GO:0006935">
    <property type="term" value="P:chemotaxis"/>
    <property type="evidence" value="ECO:0007669"/>
    <property type="project" value="UniProtKB-UniRule"/>
</dbReference>
<feature type="active site" evidence="4">
    <location>
        <position position="56"/>
    </location>
</feature>
<feature type="active site" evidence="4">
    <location>
        <position position="147"/>
    </location>
</feature>
<evidence type="ECO:0000256" key="4">
    <source>
        <dbReference type="PROSITE-ProRule" id="PRU00050"/>
    </source>
</evidence>
<evidence type="ECO:0000313" key="7">
    <source>
        <dbReference type="Proteomes" id="UP000587070"/>
    </source>
</evidence>
<dbReference type="EC" id="3.1.1.61" evidence="2"/>
<comment type="catalytic activity">
    <reaction evidence="3">
        <text>[protein]-L-glutamate 5-O-methyl ester + H2O = L-glutamyl-[protein] + methanol + H(+)</text>
        <dbReference type="Rhea" id="RHEA:23236"/>
        <dbReference type="Rhea" id="RHEA-COMP:10208"/>
        <dbReference type="Rhea" id="RHEA-COMP:10311"/>
        <dbReference type="ChEBI" id="CHEBI:15377"/>
        <dbReference type="ChEBI" id="CHEBI:15378"/>
        <dbReference type="ChEBI" id="CHEBI:17790"/>
        <dbReference type="ChEBI" id="CHEBI:29973"/>
        <dbReference type="ChEBI" id="CHEBI:82795"/>
        <dbReference type="EC" id="3.1.1.61"/>
    </reaction>
</comment>
<accession>A0A840G5Z9</accession>
<dbReference type="SUPFAM" id="SSF52738">
    <property type="entry name" value="Methylesterase CheB, C-terminal domain"/>
    <property type="match status" value="1"/>
</dbReference>
<dbReference type="GO" id="GO:0005737">
    <property type="term" value="C:cytoplasm"/>
    <property type="evidence" value="ECO:0007669"/>
    <property type="project" value="InterPro"/>
</dbReference>
<evidence type="ECO:0000259" key="5">
    <source>
        <dbReference type="PROSITE" id="PS50122"/>
    </source>
</evidence>
<name>A0A840G5Z9_RHOTE</name>
<evidence type="ECO:0000256" key="2">
    <source>
        <dbReference type="ARBA" id="ARBA00039140"/>
    </source>
</evidence>
<dbReference type="Proteomes" id="UP000587070">
    <property type="component" value="Unassembled WGS sequence"/>
</dbReference>
<dbReference type="AlphaFoldDB" id="A0A840G5Z9"/>
<dbReference type="EMBL" id="JACIGE010000003">
    <property type="protein sequence ID" value="MBB4246801.1"/>
    <property type="molecule type" value="Genomic_DNA"/>
</dbReference>
<protein>
    <recommendedName>
        <fullName evidence="2">protein-glutamate methylesterase</fullName>
        <ecNumber evidence="2">3.1.1.61</ecNumber>
    </recommendedName>
</protein>
<dbReference type="Gene3D" id="3.40.50.180">
    <property type="entry name" value="Methylesterase CheB, C-terminal domain"/>
    <property type="match status" value="1"/>
</dbReference>
<sequence length="214" mass="23107">MSPKLDRRRRSASAMIAVKDFPIVCVGGSAGGLDAYIRLLQNLPGDMGVAIVIVNHITSVPTLLHEVLPRFSEMPVELITEKLSITPNRVFIIPSDRDLHVKDGVFHLLPISKPRGWPDVITVFLRSLADCWDGKLIAVIVSGYDGDGAPALCGIKAVGGITIAQRLDTAKQPDMPESAINSGCIDFILSPEEIAACIVRLAPIMTHKHRNSGD</sequence>
<dbReference type="Pfam" id="PF01339">
    <property type="entry name" value="CheB_methylest"/>
    <property type="match status" value="1"/>
</dbReference>
<feature type="domain" description="CheB-type methylesterase" evidence="5">
    <location>
        <begin position="17"/>
        <end position="199"/>
    </location>
</feature>
<dbReference type="PANTHER" id="PTHR42872:SF6">
    <property type="entry name" value="PROTEIN-GLUTAMATE METHYLESTERASE_PROTEIN-GLUTAMINE GLUTAMINASE"/>
    <property type="match status" value="1"/>
</dbReference>
<dbReference type="GO" id="GO:0008984">
    <property type="term" value="F:protein-glutamate methylesterase activity"/>
    <property type="evidence" value="ECO:0007669"/>
    <property type="project" value="UniProtKB-EC"/>
</dbReference>
<dbReference type="PANTHER" id="PTHR42872">
    <property type="entry name" value="PROTEIN-GLUTAMATE METHYLESTERASE/PROTEIN-GLUTAMINE GLUTAMINASE"/>
    <property type="match status" value="1"/>
</dbReference>
<gene>
    <name evidence="6" type="ORF">GGD90_001164</name>
</gene>
<proteinExistence type="predicted"/>
<feature type="active site" evidence="4">
    <location>
        <position position="29"/>
    </location>
</feature>
<evidence type="ECO:0000256" key="3">
    <source>
        <dbReference type="ARBA" id="ARBA00048267"/>
    </source>
</evidence>
<dbReference type="GO" id="GO:0000156">
    <property type="term" value="F:phosphorelay response regulator activity"/>
    <property type="evidence" value="ECO:0007669"/>
    <property type="project" value="InterPro"/>
</dbReference>
<dbReference type="InterPro" id="IPR000673">
    <property type="entry name" value="Sig_transdc_resp-reg_Me-estase"/>
</dbReference>
<dbReference type="RefSeq" id="WP_228273633.1">
    <property type="nucleotide sequence ID" value="NZ_JACIGE010000003.1"/>
</dbReference>
<organism evidence="6 7">
    <name type="scientific">Rhodocyclus tenuis</name>
    <name type="common">Rhodospirillum tenue</name>
    <dbReference type="NCBI Taxonomy" id="1066"/>
    <lineage>
        <taxon>Bacteria</taxon>
        <taxon>Pseudomonadati</taxon>
        <taxon>Pseudomonadota</taxon>
        <taxon>Betaproteobacteria</taxon>
        <taxon>Rhodocyclales</taxon>
        <taxon>Rhodocyclaceae</taxon>
        <taxon>Rhodocyclus</taxon>
    </lineage>
</organism>
<keyword evidence="7" id="KW-1185">Reference proteome</keyword>
<comment type="caution">
    <text evidence="6">The sequence shown here is derived from an EMBL/GenBank/DDBJ whole genome shotgun (WGS) entry which is preliminary data.</text>
</comment>
<evidence type="ECO:0000313" key="6">
    <source>
        <dbReference type="EMBL" id="MBB4246801.1"/>
    </source>
</evidence>
<evidence type="ECO:0000256" key="1">
    <source>
        <dbReference type="ARBA" id="ARBA00022801"/>
    </source>
</evidence>
<dbReference type="PROSITE" id="PS50122">
    <property type="entry name" value="CHEB"/>
    <property type="match status" value="1"/>
</dbReference>
<keyword evidence="1 4" id="KW-0378">Hydrolase</keyword>
<reference evidence="6 7" key="1">
    <citation type="submission" date="2020-08" db="EMBL/GenBank/DDBJ databases">
        <title>Genome sequencing of Purple Non-Sulfur Bacteria from various extreme environments.</title>
        <authorList>
            <person name="Mayer M."/>
        </authorList>
    </citation>
    <scope>NUCLEOTIDE SEQUENCE [LARGE SCALE GENOMIC DNA]</scope>
    <source>
        <strain evidence="6 7">2761</strain>
    </source>
</reference>
<dbReference type="InterPro" id="IPR035909">
    <property type="entry name" value="CheB_C"/>
</dbReference>
<keyword evidence="4" id="KW-0145">Chemotaxis</keyword>
<dbReference type="CDD" id="cd16434">
    <property type="entry name" value="CheB-CheR_fusion"/>
    <property type="match status" value="1"/>
</dbReference>